<dbReference type="PANTHER" id="PTHR42690:SF1">
    <property type="entry name" value="THREONINE SYNTHASE-LIKE 2"/>
    <property type="match status" value="1"/>
</dbReference>
<feature type="modified residue" description="N6-(pyridoxal phosphate)lysine" evidence="5">
    <location>
        <position position="123"/>
    </location>
</feature>
<evidence type="ECO:0000256" key="1">
    <source>
        <dbReference type="ARBA" id="ARBA00001933"/>
    </source>
</evidence>
<dbReference type="Pfam" id="PF14821">
    <property type="entry name" value="Thr_synth_N"/>
    <property type="match status" value="1"/>
</dbReference>
<dbReference type="GO" id="GO:0009071">
    <property type="term" value="P:serine family amino acid catabolic process"/>
    <property type="evidence" value="ECO:0007669"/>
    <property type="project" value="TreeGrafter"/>
</dbReference>
<dbReference type="SUPFAM" id="SSF53686">
    <property type="entry name" value="Tryptophan synthase beta subunit-like PLP-dependent enzymes"/>
    <property type="match status" value="1"/>
</dbReference>
<keyword evidence="3 5" id="KW-0663">Pyridoxal phosphate</keyword>
<dbReference type="Gene3D" id="3.90.1380.10">
    <property type="entry name" value="Threonine synthase, N-terminal domain"/>
    <property type="match status" value="1"/>
</dbReference>
<dbReference type="Gene3D" id="3.40.50.1100">
    <property type="match status" value="2"/>
</dbReference>
<dbReference type="PANTHER" id="PTHR42690">
    <property type="entry name" value="THREONINE SYNTHASE FAMILY MEMBER"/>
    <property type="match status" value="1"/>
</dbReference>
<protein>
    <recommendedName>
        <fullName evidence="10">Threonine synthase</fullName>
    </recommendedName>
</protein>
<dbReference type="InterPro" id="IPR001926">
    <property type="entry name" value="TrpB-like_PALP"/>
</dbReference>
<dbReference type="InterPro" id="IPR051166">
    <property type="entry name" value="Threonine_Synthase"/>
</dbReference>
<dbReference type="VEuPathDB" id="CryptoDB:Vbra_17615"/>
<dbReference type="InterPro" id="IPR036052">
    <property type="entry name" value="TrpB-like_PALP_sf"/>
</dbReference>
<proteinExistence type="inferred from homology"/>
<dbReference type="Pfam" id="PF00291">
    <property type="entry name" value="PALP"/>
    <property type="match status" value="1"/>
</dbReference>
<dbReference type="OMA" id="KGYLCEP"/>
<dbReference type="InParanoid" id="A0A0G4GF36"/>
<gene>
    <name evidence="8" type="ORF">Vbra_17615</name>
</gene>
<keyword evidence="9" id="KW-1185">Reference proteome</keyword>
<evidence type="ECO:0000259" key="6">
    <source>
        <dbReference type="Pfam" id="PF00291"/>
    </source>
</evidence>
<dbReference type="Proteomes" id="UP000041254">
    <property type="component" value="Unassembled WGS sequence"/>
</dbReference>
<keyword evidence="4" id="KW-0456">Lyase</keyword>
<feature type="domain" description="Threonine synthase N-terminal" evidence="7">
    <location>
        <begin position="2"/>
        <end position="81"/>
    </location>
</feature>
<dbReference type="GO" id="GO:0016829">
    <property type="term" value="F:lyase activity"/>
    <property type="evidence" value="ECO:0007669"/>
    <property type="project" value="UniProtKB-KW"/>
</dbReference>
<evidence type="ECO:0000256" key="5">
    <source>
        <dbReference type="PIRSR" id="PIRSR604450-51"/>
    </source>
</evidence>
<dbReference type="OrthoDB" id="5203861at2759"/>
<dbReference type="NCBIfam" id="TIGR00260">
    <property type="entry name" value="thrC"/>
    <property type="match status" value="1"/>
</dbReference>
<dbReference type="FunFam" id="3.90.1380.10:FF:000003">
    <property type="entry name" value="THR4p Threonine synthase"/>
    <property type="match status" value="1"/>
</dbReference>
<evidence type="ECO:0000256" key="3">
    <source>
        <dbReference type="ARBA" id="ARBA00022898"/>
    </source>
</evidence>
<dbReference type="STRING" id="1169540.A0A0G4GF36"/>
<accession>A0A0G4GF36</accession>
<sequence length="525" mass="58230">MRYISTRGSSPAVSFEQALLNGYAPDGGLYVPEHLPTVTQDDLRRWQPLSFPDLALEICSLFIPSGVISRQELRQLLGKSFAAFASPDKVVNLLHLPGKDDGRREQPHVFIAELFHGPTLAFKDIAMRFVVFLLDFFLSRREGGSSPSSPPRLHVVVATTGDTGPAAASAIEECRHLDCWCFFPYGSISKPQERQMTTLVGGNVHAVGVRDCPLGGDSLDEVVIELFEDRGFMQKVPLTSVNSINWGRVMVQIVHYFWCYLRLCDHIAGYSGLIEIGQEVVFSVPTGGVGNMCAGYIARCMRLPIHRIVCANNANHAVTRALNDGCFSRKAMVATHSSAIDIVVPYNFWRVLYLASGCSAQHIQQWTRQFYESDQGAQIDSDTLTRLREALIGCVVSDQDTLLTINECFVNNGYVLDPHTAVALSAYRSLQPSLPPSLPCVVLATAHPAKFPSVVQRALRIDDYSALPAKAHHPAIERIFLRLPRLRLCSFDDFRAYIRAEMEAVDGYRVRVRQSKDDKVQGGGF</sequence>
<dbReference type="InterPro" id="IPR037158">
    <property type="entry name" value="Thr_synth_N_sf"/>
</dbReference>
<reference evidence="8 9" key="1">
    <citation type="submission" date="2014-11" db="EMBL/GenBank/DDBJ databases">
        <authorList>
            <person name="Zhu J."/>
            <person name="Qi W."/>
            <person name="Song R."/>
        </authorList>
    </citation>
    <scope>NUCLEOTIDE SEQUENCE [LARGE SCALE GENOMIC DNA]</scope>
</reference>
<evidence type="ECO:0000313" key="9">
    <source>
        <dbReference type="Proteomes" id="UP000041254"/>
    </source>
</evidence>
<dbReference type="GO" id="GO:0030170">
    <property type="term" value="F:pyridoxal phosphate binding"/>
    <property type="evidence" value="ECO:0007669"/>
    <property type="project" value="TreeGrafter"/>
</dbReference>
<evidence type="ECO:0008006" key="10">
    <source>
        <dbReference type="Google" id="ProtNLM"/>
    </source>
</evidence>
<evidence type="ECO:0000313" key="8">
    <source>
        <dbReference type="EMBL" id="CEM28112.1"/>
    </source>
</evidence>
<dbReference type="InterPro" id="IPR029144">
    <property type="entry name" value="Thr_synth_N"/>
</dbReference>
<organism evidence="8 9">
    <name type="scientific">Vitrella brassicaformis (strain CCMP3155)</name>
    <dbReference type="NCBI Taxonomy" id="1169540"/>
    <lineage>
        <taxon>Eukaryota</taxon>
        <taxon>Sar</taxon>
        <taxon>Alveolata</taxon>
        <taxon>Colpodellida</taxon>
        <taxon>Vitrellaceae</taxon>
        <taxon>Vitrella</taxon>
    </lineage>
</organism>
<comment type="similarity">
    <text evidence="2">Belongs to the threonine synthase family.</text>
</comment>
<evidence type="ECO:0000259" key="7">
    <source>
        <dbReference type="Pfam" id="PF14821"/>
    </source>
</evidence>
<dbReference type="AlphaFoldDB" id="A0A0G4GF36"/>
<dbReference type="GO" id="GO:0046360">
    <property type="term" value="P:2-oxobutyrate biosynthetic process"/>
    <property type="evidence" value="ECO:0007669"/>
    <property type="project" value="TreeGrafter"/>
</dbReference>
<dbReference type="PhylomeDB" id="A0A0G4GF36"/>
<evidence type="ECO:0000256" key="2">
    <source>
        <dbReference type="ARBA" id="ARBA00005517"/>
    </source>
</evidence>
<feature type="domain" description="Tryptophan synthase beta chain-like PALP" evidence="6">
    <location>
        <begin position="106"/>
        <end position="445"/>
    </location>
</feature>
<dbReference type="EMBL" id="CDMY01000646">
    <property type="protein sequence ID" value="CEM28112.1"/>
    <property type="molecule type" value="Genomic_DNA"/>
</dbReference>
<dbReference type="InterPro" id="IPR004450">
    <property type="entry name" value="Thr_synthase-like"/>
</dbReference>
<evidence type="ECO:0000256" key="4">
    <source>
        <dbReference type="ARBA" id="ARBA00023239"/>
    </source>
</evidence>
<name>A0A0G4GF36_VITBC</name>
<comment type="cofactor">
    <cofactor evidence="1 5">
        <name>pyridoxal 5'-phosphate</name>
        <dbReference type="ChEBI" id="CHEBI:597326"/>
    </cofactor>
</comment>